<dbReference type="SUPFAM" id="SSF51735">
    <property type="entry name" value="NAD(P)-binding Rossmann-fold domains"/>
    <property type="match status" value="1"/>
</dbReference>
<evidence type="ECO:0000256" key="4">
    <source>
        <dbReference type="ARBA" id="ARBA00022833"/>
    </source>
</evidence>
<organism evidence="12">
    <name type="scientific">Linum usitatissimum</name>
    <name type="common">Flax</name>
    <name type="synonym">Linum humile</name>
    <dbReference type="NCBI Taxonomy" id="4006"/>
    <lineage>
        <taxon>Eukaryota</taxon>
        <taxon>Viridiplantae</taxon>
        <taxon>Streptophyta</taxon>
        <taxon>Embryophyta</taxon>
        <taxon>Tracheophyta</taxon>
        <taxon>Spermatophyta</taxon>
        <taxon>Magnoliopsida</taxon>
        <taxon>eudicotyledons</taxon>
        <taxon>Gunneridae</taxon>
        <taxon>Pentapetalae</taxon>
        <taxon>rosids</taxon>
        <taxon>fabids</taxon>
        <taxon>Malpighiales</taxon>
        <taxon>Linaceae</taxon>
        <taxon>Linum</taxon>
    </lineage>
</organism>
<reference evidence="12" key="1">
    <citation type="journal article" date="2018" name="J. Plant Physiol.">
        <title>The cinnamyl alcohol dehydrogenase family in flax: Differentiation during plant growth and under stress conditions.</title>
        <authorList>
            <person name="Preisner M."/>
            <person name="Wojtasik W."/>
            <person name="Kostyn K."/>
            <person name="Boba A."/>
            <person name="Czuj T."/>
            <person name="Szopa J."/>
            <person name="Kulma A."/>
        </authorList>
    </citation>
    <scope>NUCLEOTIDE SEQUENCE</scope>
</reference>
<dbReference type="SMART" id="SM00829">
    <property type="entry name" value="PKS_ER"/>
    <property type="match status" value="1"/>
</dbReference>
<sequence>MGGEEEAEQVQAFGWAATDPSGVLSPFHFSRRATGEKDVQFKVLYCGICHSDLHMLKNEWGTSIYPLVPGHEIVGLVTQVGNNVEKFKVGDRVGVGCMVGSCRNCYNCSNDLENYCPDFVLTYSAPANLVPTTTYGGYSDTMVCDEHFVVRIPDTIPMDAAAPLLCAGITVYSPIRYYGLDKAGMEVGVVGLGGLGHVAVKFLKAMGVRVTVVSTSHGKKAEAMERLGADSFLVSKDAEEMNAAVGKLDGIINTVSASHSLLPLIGLLKTNGKLILVGAPEKPHELPAFPLLMGRKIVGGSVIGGMKETQEMIDFAAKHNVTADIEVVPMDYVNTAVERLAKADVKYRFVLDVANTI</sequence>
<comment type="cofactor">
    <cofactor evidence="1 10">
        <name>Zn(2+)</name>
        <dbReference type="ChEBI" id="CHEBI:29105"/>
    </cofactor>
</comment>
<comment type="function">
    <text evidence="8">Oxidizes mannitol to mannose. Provides the initial step by which translocated mannitol is committed to central metabolism and, by regulating mannitol pool size, is important in regulating salt tolerance at the cellular level.</text>
</comment>
<keyword evidence="3 10" id="KW-0479">Metal-binding</keyword>
<dbReference type="Gene3D" id="3.40.50.720">
    <property type="entry name" value="NAD(P)-binding Rossmann-like Domain"/>
    <property type="match status" value="1"/>
</dbReference>
<gene>
    <name evidence="12" type="primary">CAD6</name>
</gene>
<evidence type="ECO:0000256" key="7">
    <source>
        <dbReference type="ARBA" id="ARBA00051097"/>
    </source>
</evidence>
<evidence type="ECO:0000256" key="5">
    <source>
        <dbReference type="ARBA" id="ARBA00023002"/>
    </source>
</evidence>
<keyword evidence="6" id="KW-0520">NAD</keyword>
<dbReference type="InterPro" id="IPR047109">
    <property type="entry name" value="CAD-like"/>
</dbReference>
<dbReference type="Pfam" id="PF08240">
    <property type="entry name" value="ADH_N"/>
    <property type="match status" value="1"/>
</dbReference>
<proteinExistence type="evidence at transcript level"/>
<evidence type="ECO:0000256" key="8">
    <source>
        <dbReference type="ARBA" id="ARBA00056693"/>
    </source>
</evidence>
<dbReference type="CDD" id="cd05283">
    <property type="entry name" value="CAD1"/>
    <property type="match status" value="1"/>
</dbReference>
<evidence type="ECO:0000256" key="1">
    <source>
        <dbReference type="ARBA" id="ARBA00001947"/>
    </source>
</evidence>
<dbReference type="SUPFAM" id="SSF50129">
    <property type="entry name" value="GroES-like"/>
    <property type="match status" value="1"/>
</dbReference>
<dbReference type="FunFam" id="3.90.180.10:FF:000100">
    <property type="entry name" value="Putative cinnamyl alcohol dehydrogenase 6"/>
    <property type="match status" value="1"/>
</dbReference>
<evidence type="ECO:0000256" key="2">
    <source>
        <dbReference type="ARBA" id="ARBA00008072"/>
    </source>
</evidence>
<dbReference type="InterPro" id="IPR011032">
    <property type="entry name" value="GroES-like_sf"/>
</dbReference>
<dbReference type="InterPro" id="IPR002328">
    <property type="entry name" value="ADH_Zn_CS"/>
</dbReference>
<dbReference type="GO" id="GO:0009809">
    <property type="term" value="P:lignin biosynthetic process"/>
    <property type="evidence" value="ECO:0007669"/>
    <property type="project" value="UniProtKB-ARBA"/>
</dbReference>
<dbReference type="FunFam" id="3.40.50.720:FF:000022">
    <property type="entry name" value="Cinnamyl alcohol dehydrogenase"/>
    <property type="match status" value="1"/>
</dbReference>
<name>A0A455ZA40_LINUS</name>
<protein>
    <recommendedName>
        <fullName evidence="9">mannitol dehydrogenase</fullName>
        <ecNumber evidence="9">1.1.1.255</ecNumber>
    </recommendedName>
</protein>
<dbReference type="GO" id="GO:0008270">
    <property type="term" value="F:zinc ion binding"/>
    <property type="evidence" value="ECO:0007669"/>
    <property type="project" value="InterPro"/>
</dbReference>
<evidence type="ECO:0000256" key="9">
    <source>
        <dbReference type="ARBA" id="ARBA00066829"/>
    </source>
</evidence>
<evidence type="ECO:0000313" key="12">
    <source>
        <dbReference type="EMBL" id="DAC74038.1"/>
    </source>
</evidence>
<evidence type="ECO:0000256" key="10">
    <source>
        <dbReference type="RuleBase" id="RU361277"/>
    </source>
</evidence>
<keyword evidence="4 10" id="KW-0862">Zinc</keyword>
<dbReference type="InterPro" id="IPR013154">
    <property type="entry name" value="ADH-like_N"/>
</dbReference>
<dbReference type="FunFam" id="3.90.180.10:FF:000126">
    <property type="entry name" value="Uncharacterized protein"/>
    <property type="match status" value="1"/>
</dbReference>
<dbReference type="InterPro" id="IPR020843">
    <property type="entry name" value="ER"/>
</dbReference>
<keyword evidence="5 12" id="KW-0560">Oxidoreductase</keyword>
<evidence type="ECO:0000259" key="11">
    <source>
        <dbReference type="SMART" id="SM00829"/>
    </source>
</evidence>
<evidence type="ECO:0000256" key="6">
    <source>
        <dbReference type="ARBA" id="ARBA00023027"/>
    </source>
</evidence>
<dbReference type="InterPro" id="IPR013149">
    <property type="entry name" value="ADH-like_C"/>
</dbReference>
<dbReference type="PANTHER" id="PTHR42683">
    <property type="entry name" value="ALDEHYDE REDUCTASE"/>
    <property type="match status" value="1"/>
</dbReference>
<dbReference type="EC" id="1.1.1.255" evidence="9"/>
<dbReference type="EMBL" id="BK010398">
    <property type="protein sequence ID" value="DAC74038.1"/>
    <property type="molecule type" value="mRNA"/>
</dbReference>
<comment type="catalytic activity">
    <reaction evidence="7">
        <text>D-mannitol + NAD(+) = D-mannose + NADH + H(+)</text>
        <dbReference type="Rhea" id="RHEA:15029"/>
        <dbReference type="ChEBI" id="CHEBI:4208"/>
        <dbReference type="ChEBI" id="CHEBI:15378"/>
        <dbReference type="ChEBI" id="CHEBI:16899"/>
        <dbReference type="ChEBI" id="CHEBI:57540"/>
        <dbReference type="ChEBI" id="CHEBI:57945"/>
        <dbReference type="EC" id="1.1.1.255"/>
    </reaction>
</comment>
<dbReference type="AlphaFoldDB" id="A0A455ZA40"/>
<feature type="domain" description="Enoyl reductase (ER)" evidence="11">
    <location>
        <begin position="22"/>
        <end position="351"/>
    </location>
</feature>
<dbReference type="PROSITE" id="PS00059">
    <property type="entry name" value="ADH_ZINC"/>
    <property type="match status" value="1"/>
</dbReference>
<dbReference type="GO" id="GO:0046029">
    <property type="term" value="F:mannitol dehydrogenase activity"/>
    <property type="evidence" value="ECO:0007669"/>
    <property type="project" value="UniProtKB-EC"/>
</dbReference>
<dbReference type="InterPro" id="IPR036291">
    <property type="entry name" value="NAD(P)-bd_dom_sf"/>
</dbReference>
<comment type="similarity">
    <text evidence="2 10">Belongs to the zinc-containing alcohol dehydrogenase family.</text>
</comment>
<dbReference type="Gene3D" id="3.90.180.10">
    <property type="entry name" value="Medium-chain alcohol dehydrogenases, catalytic domain"/>
    <property type="match status" value="1"/>
</dbReference>
<evidence type="ECO:0000256" key="3">
    <source>
        <dbReference type="ARBA" id="ARBA00022723"/>
    </source>
</evidence>
<dbReference type="Pfam" id="PF00107">
    <property type="entry name" value="ADH_zinc_N"/>
    <property type="match status" value="1"/>
</dbReference>
<accession>A0A455ZA40</accession>